<gene>
    <name evidence="1" type="ORF">DERF_015781</name>
</gene>
<evidence type="ECO:0000313" key="1">
    <source>
        <dbReference type="EMBL" id="KAH9491044.1"/>
    </source>
</evidence>
<keyword evidence="2" id="KW-1185">Reference proteome</keyword>
<dbReference type="Proteomes" id="UP000790347">
    <property type="component" value="Unassembled WGS sequence"/>
</dbReference>
<dbReference type="EMBL" id="ASGP02000009">
    <property type="protein sequence ID" value="KAH9491044.1"/>
    <property type="molecule type" value="Genomic_DNA"/>
</dbReference>
<organism evidence="1 2">
    <name type="scientific">Dermatophagoides farinae</name>
    <name type="common">American house dust mite</name>
    <dbReference type="NCBI Taxonomy" id="6954"/>
    <lineage>
        <taxon>Eukaryota</taxon>
        <taxon>Metazoa</taxon>
        <taxon>Ecdysozoa</taxon>
        <taxon>Arthropoda</taxon>
        <taxon>Chelicerata</taxon>
        <taxon>Arachnida</taxon>
        <taxon>Acari</taxon>
        <taxon>Acariformes</taxon>
        <taxon>Sarcoptiformes</taxon>
        <taxon>Astigmata</taxon>
        <taxon>Psoroptidia</taxon>
        <taxon>Analgoidea</taxon>
        <taxon>Pyroglyphidae</taxon>
        <taxon>Dermatophagoidinae</taxon>
        <taxon>Dermatophagoides</taxon>
    </lineage>
</organism>
<comment type="caution">
    <text evidence="1">The sequence shown here is derived from an EMBL/GenBank/DDBJ whole genome shotgun (WGS) entry which is preliminary data.</text>
</comment>
<dbReference type="AlphaFoldDB" id="A0A922HF59"/>
<sequence length="65" mass="7513">MIGLDIFKKKLSDNNKNGQESNITYIYTIMISDIDKWTFASVGGYFSQEKIKKQQKLAPKSYVFV</sequence>
<evidence type="ECO:0000313" key="2">
    <source>
        <dbReference type="Proteomes" id="UP000790347"/>
    </source>
</evidence>
<reference evidence="1" key="1">
    <citation type="submission" date="2013-05" db="EMBL/GenBank/DDBJ databases">
        <authorList>
            <person name="Yim A.K.Y."/>
            <person name="Chan T.F."/>
            <person name="Ji K.M."/>
            <person name="Liu X.Y."/>
            <person name="Zhou J.W."/>
            <person name="Li R.Q."/>
            <person name="Yang K.Y."/>
            <person name="Li J."/>
            <person name="Li M."/>
            <person name="Law P.T.W."/>
            <person name="Wu Y.L."/>
            <person name="Cai Z.L."/>
            <person name="Qin H."/>
            <person name="Bao Y."/>
            <person name="Leung R.K.K."/>
            <person name="Ng P.K.S."/>
            <person name="Zou J."/>
            <person name="Zhong X.J."/>
            <person name="Ran P.X."/>
            <person name="Zhong N.S."/>
            <person name="Liu Z.G."/>
            <person name="Tsui S.K.W."/>
        </authorList>
    </citation>
    <scope>NUCLEOTIDE SEQUENCE</scope>
    <source>
        <strain evidence="1">Derf</strain>
        <tissue evidence="1">Whole organism</tissue>
    </source>
</reference>
<proteinExistence type="predicted"/>
<reference evidence="1" key="2">
    <citation type="journal article" date="2022" name="Res Sq">
        <title>Comparative Genomics Reveals Insights into the Divergent Evolution of Astigmatic Mites and Household Pest Adaptations.</title>
        <authorList>
            <person name="Xiong Q."/>
            <person name="Wan A.T.-Y."/>
            <person name="Liu X.-Y."/>
            <person name="Fung C.S.-H."/>
            <person name="Xiao X."/>
            <person name="Malainual N."/>
            <person name="Hou J."/>
            <person name="Wang L."/>
            <person name="Wang M."/>
            <person name="Yang K."/>
            <person name="Cui Y."/>
            <person name="Leung E."/>
            <person name="Nong W."/>
            <person name="Shin S.-K."/>
            <person name="Au S."/>
            <person name="Jeong K.Y."/>
            <person name="Chew F.T."/>
            <person name="Hui J."/>
            <person name="Leung T.F."/>
            <person name="Tungtrongchitr A."/>
            <person name="Zhong N."/>
            <person name="Liu Z."/>
            <person name="Tsui S."/>
        </authorList>
    </citation>
    <scope>NUCLEOTIDE SEQUENCE</scope>
    <source>
        <strain evidence="1">Derf</strain>
        <tissue evidence="1">Whole organism</tissue>
    </source>
</reference>
<accession>A0A922HF59</accession>
<protein>
    <submittedName>
        <fullName evidence="1">Uncharacterized protein</fullName>
    </submittedName>
</protein>
<name>A0A922HF59_DERFA</name>